<feature type="domain" description="Flagellar hook-length control protein-like C-terminal" evidence="2">
    <location>
        <begin position="347"/>
        <end position="414"/>
    </location>
</feature>
<dbReference type="InterPro" id="IPR021136">
    <property type="entry name" value="Flagellar_hook_control-like_C"/>
</dbReference>
<reference evidence="3 4" key="1">
    <citation type="submission" date="2017-07" db="EMBL/GenBank/DDBJ databases">
        <title>Isolation and whole genome analysis of endospore-forming bacteria from heroin.</title>
        <authorList>
            <person name="Kalinowski J."/>
            <person name="Ahrens B."/>
            <person name="Al-Dilaimi A."/>
            <person name="Winkler A."/>
            <person name="Wibberg D."/>
            <person name="Schleenbecker U."/>
            <person name="Ruckert C."/>
            <person name="Wolfel R."/>
            <person name="Grass G."/>
        </authorList>
    </citation>
    <scope>NUCLEOTIDE SEQUENCE [LARGE SCALE GENOMIC DNA]</scope>
    <source>
        <strain evidence="3 4">7528</strain>
    </source>
</reference>
<dbReference type="AlphaFoldDB" id="A0A268AAF1"/>
<feature type="region of interest" description="Disordered" evidence="1">
    <location>
        <begin position="423"/>
        <end position="457"/>
    </location>
</feature>
<comment type="caution">
    <text evidence="3">The sequence shown here is derived from an EMBL/GenBank/DDBJ whole genome shotgun (WGS) entry which is preliminary data.</text>
</comment>
<dbReference type="InterPro" id="IPR038610">
    <property type="entry name" value="FliK-like_C_sf"/>
</dbReference>
<dbReference type="Pfam" id="PF02120">
    <property type="entry name" value="Flg_hook"/>
    <property type="match status" value="1"/>
</dbReference>
<feature type="compositionally biased region" description="Low complexity" evidence="1">
    <location>
        <begin position="440"/>
        <end position="456"/>
    </location>
</feature>
<dbReference type="OrthoDB" id="2968951at2"/>
<feature type="compositionally biased region" description="Polar residues" evidence="1">
    <location>
        <begin position="423"/>
        <end position="432"/>
    </location>
</feature>
<gene>
    <name evidence="3" type="ORF">CHH64_11180</name>
</gene>
<protein>
    <recommendedName>
        <fullName evidence="2">Flagellar hook-length control protein-like C-terminal domain-containing protein</fullName>
    </recommendedName>
</protein>
<dbReference type="CDD" id="cd17470">
    <property type="entry name" value="T3SS_Flik_C"/>
    <property type="match status" value="1"/>
</dbReference>
<organism evidence="3 4">
    <name type="scientific">Terribacillus saccharophilus</name>
    <dbReference type="NCBI Taxonomy" id="361277"/>
    <lineage>
        <taxon>Bacteria</taxon>
        <taxon>Bacillati</taxon>
        <taxon>Bacillota</taxon>
        <taxon>Bacilli</taxon>
        <taxon>Bacillales</taxon>
        <taxon>Bacillaceae</taxon>
        <taxon>Terribacillus</taxon>
    </lineage>
</organism>
<evidence type="ECO:0000313" key="3">
    <source>
        <dbReference type="EMBL" id="PAD21104.1"/>
    </source>
</evidence>
<evidence type="ECO:0000259" key="2">
    <source>
        <dbReference type="Pfam" id="PF02120"/>
    </source>
</evidence>
<dbReference type="Gene3D" id="3.30.750.140">
    <property type="match status" value="1"/>
</dbReference>
<dbReference type="EMBL" id="NPBV01000018">
    <property type="protein sequence ID" value="PAD21104.1"/>
    <property type="molecule type" value="Genomic_DNA"/>
</dbReference>
<sequence>MRKRRERQLNNVIISMLPTSITPKMQQNTSAPSDRFQSLFQQVSSKTNESTVDDFQTGNESMLLDMQDQQDMQVILDALFDKVPSDGTLELKEQPEDAWGLLEQVFGEDQLAAYLPTQLKEMAEKVLQTIKPIDKESAVSDLLEQLGQLQEQLTNGSLPAVTGLVSNNAKEIVSLQTLPSTNFSTMSLLNKKETQVTKSAVDNTSVQKAVNNEVVSETLSAKLDRRDTLSVLSNRLLTGSSLLESQAARNQTALTQQSGTKLTETANAVRQLVDAAVNGGEEKITTSTAATQQRDSQVVDQKQVSLFQVPKQEQLVFHLKQVDQTPEQASEELIQKLEQAVKFSGILSDRNGLKELSIQLKPGNLGDLQVKLVRENGDITVQILATSKQAKDLLESNISSLKHMFSPHQVTIAERADQFQTTSAESYDQQAFQEKDEEQPNQQQRQQENVVPEENQSTFADILLEQKEIKI</sequence>
<proteinExistence type="predicted"/>
<accession>A0A268AAF1</accession>
<name>A0A268AAF1_9BACI</name>
<dbReference type="Proteomes" id="UP000216013">
    <property type="component" value="Unassembled WGS sequence"/>
</dbReference>
<evidence type="ECO:0000256" key="1">
    <source>
        <dbReference type="SAM" id="MobiDB-lite"/>
    </source>
</evidence>
<evidence type="ECO:0000313" key="4">
    <source>
        <dbReference type="Proteomes" id="UP000216013"/>
    </source>
</evidence>